<proteinExistence type="predicted"/>
<evidence type="ECO:0000313" key="4">
    <source>
        <dbReference type="Proteomes" id="UP001283341"/>
    </source>
</evidence>
<sequence length="216" mass="22909">MHTSSLRILVLQAIVGLAAGAVLSNAPASADLTTRQPSPESAEILSGPNLLFTPVVATRDANAPSLGSPKLLIARKHTKKRLNYTDNAPGEDNYCGESVGANEVFDPATTPLQADCNAIAAKFSDPVKGYWTIFPSDQAAAPGGWVTLAKSGTCAFKVRLDPPQTPQTFKYGTNDVRFFTTVYSRDAQGGHIQAESGAACMMNGKMLIVSWKLVKP</sequence>
<protein>
    <recommendedName>
        <fullName evidence="2">Ecp2 effector protein-like domain-containing protein</fullName>
    </recommendedName>
</protein>
<reference evidence="3" key="1">
    <citation type="journal article" date="2023" name="Mol. Phylogenet. Evol.">
        <title>Genome-scale phylogeny and comparative genomics of the fungal order Sordariales.</title>
        <authorList>
            <person name="Hensen N."/>
            <person name="Bonometti L."/>
            <person name="Westerberg I."/>
            <person name="Brannstrom I.O."/>
            <person name="Guillou S."/>
            <person name="Cros-Aarteil S."/>
            <person name="Calhoun S."/>
            <person name="Haridas S."/>
            <person name="Kuo A."/>
            <person name="Mondo S."/>
            <person name="Pangilinan J."/>
            <person name="Riley R."/>
            <person name="LaButti K."/>
            <person name="Andreopoulos B."/>
            <person name="Lipzen A."/>
            <person name="Chen C."/>
            <person name="Yan M."/>
            <person name="Daum C."/>
            <person name="Ng V."/>
            <person name="Clum A."/>
            <person name="Steindorff A."/>
            <person name="Ohm R.A."/>
            <person name="Martin F."/>
            <person name="Silar P."/>
            <person name="Natvig D.O."/>
            <person name="Lalanne C."/>
            <person name="Gautier V."/>
            <person name="Ament-Velasquez S.L."/>
            <person name="Kruys A."/>
            <person name="Hutchinson M.I."/>
            <person name="Powell A.J."/>
            <person name="Barry K."/>
            <person name="Miller A.N."/>
            <person name="Grigoriev I.V."/>
            <person name="Debuchy R."/>
            <person name="Gladieux P."/>
            <person name="Hiltunen Thoren M."/>
            <person name="Johannesson H."/>
        </authorList>
    </citation>
    <scope>NUCLEOTIDE SEQUENCE</scope>
    <source>
        <strain evidence="3">CBS 118394</strain>
    </source>
</reference>
<keyword evidence="4" id="KW-1185">Reference proteome</keyword>
<dbReference type="Proteomes" id="UP001283341">
    <property type="component" value="Unassembled WGS sequence"/>
</dbReference>
<dbReference type="InterPro" id="IPR029226">
    <property type="entry name" value="Ecp2-like"/>
</dbReference>
<keyword evidence="1" id="KW-0732">Signal</keyword>
<feature type="signal peptide" evidence="1">
    <location>
        <begin position="1"/>
        <end position="20"/>
    </location>
</feature>
<dbReference type="EMBL" id="JAUEDM010000005">
    <property type="protein sequence ID" value="KAK3316965.1"/>
    <property type="molecule type" value="Genomic_DNA"/>
</dbReference>
<evidence type="ECO:0000256" key="1">
    <source>
        <dbReference type="SAM" id="SignalP"/>
    </source>
</evidence>
<evidence type="ECO:0000313" key="3">
    <source>
        <dbReference type="EMBL" id="KAK3316965.1"/>
    </source>
</evidence>
<dbReference type="Pfam" id="PF14856">
    <property type="entry name" value="Hce2"/>
    <property type="match status" value="1"/>
</dbReference>
<evidence type="ECO:0000259" key="2">
    <source>
        <dbReference type="Pfam" id="PF14856"/>
    </source>
</evidence>
<dbReference type="AlphaFoldDB" id="A0AAE0I1W4"/>
<name>A0AAE0I1W4_9PEZI</name>
<gene>
    <name evidence="3" type="ORF">B0H66DRAFT_535203</name>
</gene>
<reference evidence="3" key="2">
    <citation type="submission" date="2023-06" db="EMBL/GenBank/DDBJ databases">
        <authorList>
            <consortium name="Lawrence Berkeley National Laboratory"/>
            <person name="Haridas S."/>
            <person name="Hensen N."/>
            <person name="Bonometti L."/>
            <person name="Westerberg I."/>
            <person name="Brannstrom I.O."/>
            <person name="Guillou S."/>
            <person name="Cros-Aarteil S."/>
            <person name="Calhoun S."/>
            <person name="Kuo A."/>
            <person name="Mondo S."/>
            <person name="Pangilinan J."/>
            <person name="Riley R."/>
            <person name="Labutti K."/>
            <person name="Andreopoulos B."/>
            <person name="Lipzen A."/>
            <person name="Chen C."/>
            <person name="Yanf M."/>
            <person name="Daum C."/>
            <person name="Ng V."/>
            <person name="Clum A."/>
            <person name="Steindorff A."/>
            <person name="Ohm R."/>
            <person name="Martin F."/>
            <person name="Silar P."/>
            <person name="Natvig D."/>
            <person name="Lalanne C."/>
            <person name="Gautier V."/>
            <person name="Ament-Velasquez S.L."/>
            <person name="Kruys A."/>
            <person name="Hutchinson M.I."/>
            <person name="Powell A.J."/>
            <person name="Barry K."/>
            <person name="Miller A.N."/>
            <person name="Grigoriev I.V."/>
            <person name="Debuchy R."/>
            <person name="Gladieux P."/>
            <person name="Thoren M.H."/>
            <person name="Johannesson H."/>
        </authorList>
    </citation>
    <scope>NUCLEOTIDE SEQUENCE</scope>
    <source>
        <strain evidence="3">CBS 118394</strain>
    </source>
</reference>
<organism evidence="3 4">
    <name type="scientific">Apodospora peruviana</name>
    <dbReference type="NCBI Taxonomy" id="516989"/>
    <lineage>
        <taxon>Eukaryota</taxon>
        <taxon>Fungi</taxon>
        <taxon>Dikarya</taxon>
        <taxon>Ascomycota</taxon>
        <taxon>Pezizomycotina</taxon>
        <taxon>Sordariomycetes</taxon>
        <taxon>Sordariomycetidae</taxon>
        <taxon>Sordariales</taxon>
        <taxon>Lasiosphaeriaceae</taxon>
        <taxon>Apodospora</taxon>
    </lineage>
</organism>
<accession>A0AAE0I1W4</accession>
<feature type="domain" description="Ecp2 effector protein-like" evidence="2">
    <location>
        <begin position="94"/>
        <end position="200"/>
    </location>
</feature>
<comment type="caution">
    <text evidence="3">The sequence shown here is derived from an EMBL/GenBank/DDBJ whole genome shotgun (WGS) entry which is preliminary data.</text>
</comment>
<feature type="chain" id="PRO_5041968064" description="Ecp2 effector protein-like domain-containing protein" evidence="1">
    <location>
        <begin position="21"/>
        <end position="216"/>
    </location>
</feature>